<dbReference type="GO" id="GO:0030170">
    <property type="term" value="F:pyridoxal phosphate binding"/>
    <property type="evidence" value="ECO:0007669"/>
    <property type="project" value="InterPro"/>
</dbReference>
<dbReference type="OrthoDB" id="6752799at2759"/>
<accession>A0A9W8WT12</accession>
<dbReference type="Gene3D" id="3.90.1150.10">
    <property type="entry name" value="Aspartate Aminotransferase, domain 1"/>
    <property type="match status" value="1"/>
</dbReference>
<dbReference type="GO" id="GO:0006532">
    <property type="term" value="P:aspartate biosynthetic process"/>
    <property type="evidence" value="ECO:0007669"/>
    <property type="project" value="TreeGrafter"/>
</dbReference>
<dbReference type="Proteomes" id="UP001140562">
    <property type="component" value="Unassembled WGS sequence"/>
</dbReference>
<protein>
    <recommendedName>
        <fullName evidence="7">Aminotransferase class I/classII large domain-containing protein</fullName>
    </recommendedName>
</protein>
<feature type="domain" description="Aminotransferase class I/classII large" evidence="7">
    <location>
        <begin position="2"/>
        <end position="233"/>
    </location>
</feature>
<organism evidence="8 9">
    <name type="scientific">Didymella glomerata</name>
    <dbReference type="NCBI Taxonomy" id="749621"/>
    <lineage>
        <taxon>Eukaryota</taxon>
        <taxon>Fungi</taxon>
        <taxon>Dikarya</taxon>
        <taxon>Ascomycota</taxon>
        <taxon>Pezizomycotina</taxon>
        <taxon>Dothideomycetes</taxon>
        <taxon>Pleosporomycetidae</taxon>
        <taxon>Pleosporales</taxon>
        <taxon>Pleosporineae</taxon>
        <taxon>Didymellaceae</taxon>
        <taxon>Didymella</taxon>
    </lineage>
</organism>
<sequence length="240" mass="26621">MSGTGSTYLAAPFLGRAEQFKSKRVYIGTSAWVNYEPLLNLVGSKVVKYRHYDADRGVVAFSDLLEAVDEAPSGSIFVLQGCCHNPSGADPSNEQWKTTAWASKPKGQFPSFGVVYEGPGGLLAEDAFGLRYFAEQRFELLARQSFLKNFRVYGKRCGPLHACLENGDVAVNVFDQPGCMIRWEFSSSAAYGSRLVNIILKAGSLTSHWQTELTIMRERLVGLRRTLYDPLTDKQKASPF</sequence>
<gene>
    <name evidence="8" type="ORF">N0V87_008530</name>
</gene>
<evidence type="ECO:0000256" key="1">
    <source>
        <dbReference type="ARBA" id="ARBA00001933"/>
    </source>
</evidence>
<dbReference type="InterPro" id="IPR015424">
    <property type="entry name" value="PyrdxlP-dep_Trfase"/>
</dbReference>
<comment type="cofactor">
    <cofactor evidence="1">
        <name>pyridoxal 5'-phosphate</name>
        <dbReference type="ChEBI" id="CHEBI:597326"/>
    </cofactor>
</comment>
<proteinExistence type="inferred from homology"/>
<dbReference type="Gene3D" id="3.40.640.10">
    <property type="entry name" value="Type I PLP-dependent aspartate aminotransferase-like (Major domain)"/>
    <property type="match status" value="1"/>
</dbReference>
<keyword evidence="5" id="KW-0808">Transferase</keyword>
<dbReference type="InterPro" id="IPR000796">
    <property type="entry name" value="Asp_trans"/>
</dbReference>
<dbReference type="Pfam" id="PF00155">
    <property type="entry name" value="Aminotran_1_2"/>
    <property type="match status" value="1"/>
</dbReference>
<evidence type="ECO:0000313" key="8">
    <source>
        <dbReference type="EMBL" id="KAJ4332227.1"/>
    </source>
</evidence>
<comment type="similarity">
    <text evidence="2">Belongs to the class-I pyridoxal-phosphate-dependent aminotransferase family.</text>
</comment>
<evidence type="ECO:0000259" key="7">
    <source>
        <dbReference type="Pfam" id="PF00155"/>
    </source>
</evidence>
<keyword evidence="9" id="KW-1185">Reference proteome</keyword>
<dbReference type="PRINTS" id="PR00799">
    <property type="entry name" value="TRANSAMINASE"/>
</dbReference>
<dbReference type="InterPro" id="IPR004839">
    <property type="entry name" value="Aminotransferase_I/II_large"/>
</dbReference>
<evidence type="ECO:0000256" key="6">
    <source>
        <dbReference type="ARBA" id="ARBA00022898"/>
    </source>
</evidence>
<reference evidence="8" key="1">
    <citation type="submission" date="2022-10" db="EMBL/GenBank/DDBJ databases">
        <title>Tapping the CABI collections for fungal endophytes: first genome assemblies for Collariella, Neodidymelliopsis, Ascochyta clinopodiicola, Didymella pomorum, Didymosphaeria variabile, Neocosmospora piperis and Neocucurbitaria cava.</title>
        <authorList>
            <person name="Hill R."/>
        </authorList>
    </citation>
    <scope>NUCLEOTIDE SEQUENCE</scope>
    <source>
        <strain evidence="8">IMI 360193</strain>
    </source>
</reference>
<comment type="caution">
    <text evidence="8">The sequence shown here is derived from an EMBL/GenBank/DDBJ whole genome shotgun (WGS) entry which is preliminary data.</text>
</comment>
<dbReference type="EMBL" id="JAPEUV010000124">
    <property type="protein sequence ID" value="KAJ4332227.1"/>
    <property type="molecule type" value="Genomic_DNA"/>
</dbReference>
<dbReference type="GO" id="GO:0004069">
    <property type="term" value="F:L-aspartate:2-oxoglutarate aminotransferase activity"/>
    <property type="evidence" value="ECO:0007669"/>
    <property type="project" value="TreeGrafter"/>
</dbReference>
<evidence type="ECO:0000256" key="4">
    <source>
        <dbReference type="ARBA" id="ARBA00022576"/>
    </source>
</evidence>
<dbReference type="AlphaFoldDB" id="A0A9W8WT12"/>
<dbReference type="SUPFAM" id="SSF53383">
    <property type="entry name" value="PLP-dependent transferases"/>
    <property type="match status" value="1"/>
</dbReference>
<keyword evidence="4" id="KW-0032">Aminotransferase</keyword>
<keyword evidence="6" id="KW-0663">Pyridoxal phosphate</keyword>
<dbReference type="GO" id="GO:0005829">
    <property type="term" value="C:cytosol"/>
    <property type="evidence" value="ECO:0007669"/>
    <property type="project" value="TreeGrafter"/>
</dbReference>
<comment type="subunit">
    <text evidence="3">Homodimer.</text>
</comment>
<dbReference type="InterPro" id="IPR015421">
    <property type="entry name" value="PyrdxlP-dep_Trfase_major"/>
</dbReference>
<evidence type="ECO:0000313" key="9">
    <source>
        <dbReference type="Proteomes" id="UP001140562"/>
    </source>
</evidence>
<evidence type="ECO:0000256" key="3">
    <source>
        <dbReference type="ARBA" id="ARBA00011738"/>
    </source>
</evidence>
<name>A0A9W8WT12_9PLEO</name>
<evidence type="ECO:0000256" key="2">
    <source>
        <dbReference type="ARBA" id="ARBA00007441"/>
    </source>
</evidence>
<evidence type="ECO:0000256" key="5">
    <source>
        <dbReference type="ARBA" id="ARBA00022679"/>
    </source>
</evidence>
<dbReference type="PANTHER" id="PTHR11879:SF55">
    <property type="entry name" value="GLUTAMATE OXALOACETATE TRANSAMINASE 1, ISOFORM B"/>
    <property type="match status" value="1"/>
</dbReference>
<dbReference type="PANTHER" id="PTHR11879">
    <property type="entry name" value="ASPARTATE AMINOTRANSFERASE"/>
    <property type="match status" value="1"/>
</dbReference>
<dbReference type="InterPro" id="IPR015422">
    <property type="entry name" value="PyrdxlP-dep_Trfase_small"/>
</dbReference>